<evidence type="ECO:0000313" key="3">
    <source>
        <dbReference type="Proteomes" id="UP001151760"/>
    </source>
</evidence>
<gene>
    <name evidence="2" type="ORF">Tco_0895609</name>
</gene>
<keyword evidence="3" id="KW-1185">Reference proteome</keyword>
<proteinExistence type="predicted"/>
<name>A0ABQ5CGL1_9ASTR</name>
<feature type="compositionally biased region" description="Basic and acidic residues" evidence="1">
    <location>
        <begin position="231"/>
        <end position="243"/>
    </location>
</feature>
<reference evidence="2" key="2">
    <citation type="submission" date="2022-01" db="EMBL/GenBank/DDBJ databases">
        <authorList>
            <person name="Yamashiro T."/>
            <person name="Shiraishi A."/>
            <person name="Satake H."/>
            <person name="Nakayama K."/>
        </authorList>
    </citation>
    <scope>NUCLEOTIDE SEQUENCE</scope>
</reference>
<accession>A0ABQ5CGL1</accession>
<feature type="region of interest" description="Disordered" evidence="1">
    <location>
        <begin position="211"/>
        <end position="243"/>
    </location>
</feature>
<comment type="caution">
    <text evidence="2">The sequence shown here is derived from an EMBL/GenBank/DDBJ whole genome shotgun (WGS) entry which is preliminary data.</text>
</comment>
<feature type="region of interest" description="Disordered" evidence="1">
    <location>
        <begin position="1"/>
        <end position="67"/>
    </location>
</feature>
<feature type="compositionally biased region" description="Polar residues" evidence="1">
    <location>
        <begin position="221"/>
        <end position="230"/>
    </location>
</feature>
<feature type="region of interest" description="Disordered" evidence="1">
    <location>
        <begin position="364"/>
        <end position="403"/>
    </location>
</feature>
<reference evidence="2" key="1">
    <citation type="journal article" date="2022" name="Int. J. Mol. Sci.">
        <title>Draft Genome of Tanacetum Coccineum: Genomic Comparison of Closely Related Tanacetum-Family Plants.</title>
        <authorList>
            <person name="Yamashiro T."/>
            <person name="Shiraishi A."/>
            <person name="Nakayama K."/>
            <person name="Satake H."/>
        </authorList>
    </citation>
    <scope>NUCLEOTIDE SEQUENCE</scope>
</reference>
<protein>
    <submittedName>
        <fullName evidence="2">Uncharacterized protein</fullName>
    </submittedName>
</protein>
<feature type="compositionally biased region" description="Basic residues" evidence="1">
    <location>
        <begin position="388"/>
        <end position="403"/>
    </location>
</feature>
<evidence type="ECO:0000256" key="1">
    <source>
        <dbReference type="SAM" id="MobiDB-lite"/>
    </source>
</evidence>
<evidence type="ECO:0000313" key="2">
    <source>
        <dbReference type="EMBL" id="GJT25672.1"/>
    </source>
</evidence>
<feature type="compositionally biased region" description="Low complexity" evidence="1">
    <location>
        <begin position="18"/>
        <end position="53"/>
    </location>
</feature>
<feature type="compositionally biased region" description="Basic and acidic residues" evidence="1">
    <location>
        <begin position="364"/>
        <end position="387"/>
    </location>
</feature>
<dbReference type="EMBL" id="BQNB010014230">
    <property type="protein sequence ID" value="GJT25672.1"/>
    <property type="molecule type" value="Genomic_DNA"/>
</dbReference>
<sequence>MFVGLTQDDTKTPSPKLPISSPSAPNAPSKTPSTKDTSSSSIDYIPKSPTSSTSPPPRVSPPPLTHENASMDITLTLSPITPLDVQFDTPSPSPPIVGHPIPWNLLEAHGDSCLRPFSETFTPTTHIHDSIQCFLVGIIEVTNQAKEIKHLKAQIKKLKKKAKPVITHHKAWMKSVSMKQRLAGKKSLKKQWMQKESVLYQGSYVVHKEKESAEKGVSTKDPLSTAQPKVSTDKPEDSTDKLDKDITEAKKKFKQLARDEEVARKVQEDWEAEEEMKRLAEEEATKVSLSNEYDFIQARLNADKILAKKLQKEERKRSIRNKPPSRNQLRNQMMTYLKHIEGKKHSDLKTKNEKVIKEINEQVADASKKRVKKDDSVKGELKEEEGTRKRKLGKRKKMKSKKRKFTSKDDEELRLCLTIAPDKDKEVDYEILDKKHPIIEWRFEYLTTKPQHVETEEIEDVYLNVVIRSNRQRRYFSTLMNGLLLDEDCMDACGVCILELKAGTVILHVVEEGDLLKEHCLMRSNVKNGNEKGLGVD</sequence>
<organism evidence="2 3">
    <name type="scientific">Tanacetum coccineum</name>
    <dbReference type="NCBI Taxonomy" id="301880"/>
    <lineage>
        <taxon>Eukaryota</taxon>
        <taxon>Viridiplantae</taxon>
        <taxon>Streptophyta</taxon>
        <taxon>Embryophyta</taxon>
        <taxon>Tracheophyta</taxon>
        <taxon>Spermatophyta</taxon>
        <taxon>Magnoliopsida</taxon>
        <taxon>eudicotyledons</taxon>
        <taxon>Gunneridae</taxon>
        <taxon>Pentapetalae</taxon>
        <taxon>asterids</taxon>
        <taxon>campanulids</taxon>
        <taxon>Asterales</taxon>
        <taxon>Asteraceae</taxon>
        <taxon>Asteroideae</taxon>
        <taxon>Anthemideae</taxon>
        <taxon>Anthemidinae</taxon>
        <taxon>Tanacetum</taxon>
    </lineage>
</organism>
<dbReference type="Proteomes" id="UP001151760">
    <property type="component" value="Unassembled WGS sequence"/>
</dbReference>
<feature type="compositionally biased region" description="Pro residues" evidence="1">
    <location>
        <begin position="54"/>
        <end position="64"/>
    </location>
</feature>